<evidence type="ECO:0000313" key="4">
    <source>
        <dbReference type="Proteomes" id="UP000053328"/>
    </source>
</evidence>
<feature type="compositionally biased region" description="Low complexity" evidence="1">
    <location>
        <begin position="293"/>
        <end position="305"/>
    </location>
</feature>
<dbReference type="PANTHER" id="PTHR13360:SF1">
    <property type="entry name" value="ACTIVATING SIGNAL COINTEGRATOR 1 COMPLEX SUBUNIT 1"/>
    <property type="match status" value="1"/>
</dbReference>
<proteinExistence type="predicted"/>
<dbReference type="Pfam" id="PF10469">
    <property type="entry name" value="AKAP7_NLS"/>
    <property type="match status" value="1"/>
</dbReference>
<feature type="region of interest" description="Disordered" evidence="1">
    <location>
        <begin position="123"/>
        <end position="168"/>
    </location>
</feature>
<dbReference type="STRING" id="91928.A0A0D2BPL0"/>
<evidence type="ECO:0000313" key="3">
    <source>
        <dbReference type="EMBL" id="KIW20888.1"/>
    </source>
</evidence>
<feature type="region of interest" description="Disordered" evidence="1">
    <location>
        <begin position="212"/>
        <end position="332"/>
    </location>
</feature>
<dbReference type="VEuPathDB" id="FungiDB:PV08_01467"/>
<reference evidence="3 4" key="1">
    <citation type="submission" date="2015-01" db="EMBL/GenBank/DDBJ databases">
        <title>The Genome Sequence of Exophiala spinifera CBS89968.</title>
        <authorList>
            <consortium name="The Broad Institute Genomics Platform"/>
            <person name="Cuomo C."/>
            <person name="de Hoog S."/>
            <person name="Gorbushina A."/>
            <person name="Stielow B."/>
            <person name="Teixiera M."/>
            <person name="Abouelleil A."/>
            <person name="Chapman S.B."/>
            <person name="Priest M."/>
            <person name="Young S.K."/>
            <person name="Wortman J."/>
            <person name="Nusbaum C."/>
            <person name="Birren B."/>
        </authorList>
    </citation>
    <scope>NUCLEOTIDE SEQUENCE [LARGE SCALE GENOMIC DNA]</scope>
    <source>
        <strain evidence="3 4">CBS 89968</strain>
    </source>
</reference>
<evidence type="ECO:0000256" key="1">
    <source>
        <dbReference type="SAM" id="MobiDB-lite"/>
    </source>
</evidence>
<dbReference type="Proteomes" id="UP000053328">
    <property type="component" value="Unassembled WGS sequence"/>
</dbReference>
<dbReference type="GeneID" id="27328550"/>
<accession>A0A0D2BPL0</accession>
<dbReference type="InterPro" id="IPR009097">
    <property type="entry name" value="Cyclic_Pdiesterase"/>
</dbReference>
<feature type="domain" description="A-kinase anchor protein 7-like phosphoesterase" evidence="2">
    <location>
        <begin position="331"/>
        <end position="429"/>
    </location>
</feature>
<dbReference type="PANTHER" id="PTHR13360">
    <property type="entry name" value="ACTIVATING SIGNAL COINTEGRATOR 1 COMPLEX SUBUNIT 1"/>
    <property type="match status" value="1"/>
</dbReference>
<gene>
    <name evidence="3" type="ORF">PV08_01467</name>
</gene>
<evidence type="ECO:0000259" key="2">
    <source>
        <dbReference type="Pfam" id="PF10469"/>
    </source>
</evidence>
<feature type="region of interest" description="Disordered" evidence="1">
    <location>
        <begin position="55"/>
        <end position="93"/>
    </location>
</feature>
<dbReference type="SUPFAM" id="SSF55144">
    <property type="entry name" value="LigT-like"/>
    <property type="match status" value="1"/>
</dbReference>
<dbReference type="OrthoDB" id="277832at2759"/>
<feature type="compositionally biased region" description="Low complexity" evidence="1">
    <location>
        <begin position="313"/>
        <end position="332"/>
    </location>
</feature>
<dbReference type="EMBL" id="KN847492">
    <property type="protein sequence ID" value="KIW20888.1"/>
    <property type="molecule type" value="Genomic_DNA"/>
</dbReference>
<dbReference type="Gene3D" id="3.90.1140.10">
    <property type="entry name" value="Cyclic phosphodiesterase"/>
    <property type="match status" value="2"/>
</dbReference>
<protein>
    <recommendedName>
        <fullName evidence="2">A-kinase anchor protein 7-like phosphoesterase domain-containing protein</fullName>
    </recommendedName>
</protein>
<sequence>MYIGRGATLRDKRYKTIIGNLARGVRPSGSTSVATTEPFTGRRKLRLVQSVMANAMASEHDSRSQTLSHPGQRQQATQGKGRHTTTPTRSKRPTHFVCLPLVTESSVPQLSESLAYFRSVTGTPAPVDRGGAQKPAGTGDPKSPSLPESQSGRGDDRLRLIPPAAHRPPGTLHLTLGAMDLSAPEDLQRAVQVLESIDYLDLLAEAGMSFEHSHDAGTSTTQVSTDIKRADGSKGSIGAGDNGSGQDENVDEGSGQGRIHAGSETISKPLKSLAREISPPPITSRTLANDGIAAAQTSTAPTTATVGAETQRQRQQQQQQPLLPTSPSPTRSLTVTLHGLGTFPRPSSSRVFFAHAHDHTGRLLPFGNAVRRRFQDARLVTETRPLVLHATVANLIYVKARPKERGGRGRGRGEAMTVDARDILRFFNDGKAVEDRSAASAFFAEGSPDGDQDNLLPASSPPELASSYIWARDILVDRIRICKMGAEVSEVEGWGMEYKAVAEKVFGS</sequence>
<dbReference type="RefSeq" id="XP_016241104.1">
    <property type="nucleotide sequence ID" value="XM_016375828.1"/>
</dbReference>
<keyword evidence="4" id="KW-1185">Reference proteome</keyword>
<organism evidence="3 4">
    <name type="scientific">Exophiala spinifera</name>
    <dbReference type="NCBI Taxonomy" id="91928"/>
    <lineage>
        <taxon>Eukaryota</taxon>
        <taxon>Fungi</taxon>
        <taxon>Dikarya</taxon>
        <taxon>Ascomycota</taxon>
        <taxon>Pezizomycotina</taxon>
        <taxon>Eurotiomycetes</taxon>
        <taxon>Chaetothyriomycetidae</taxon>
        <taxon>Chaetothyriales</taxon>
        <taxon>Herpotrichiellaceae</taxon>
        <taxon>Exophiala</taxon>
    </lineage>
</organism>
<feature type="compositionally biased region" description="Polar residues" evidence="1">
    <location>
        <begin position="216"/>
        <end position="225"/>
    </location>
</feature>
<dbReference type="GO" id="GO:0006307">
    <property type="term" value="P:DNA alkylation repair"/>
    <property type="evidence" value="ECO:0007669"/>
    <property type="project" value="InterPro"/>
</dbReference>
<dbReference type="InterPro" id="IPR009210">
    <property type="entry name" value="ASCC1"/>
</dbReference>
<name>A0A0D2BPL0_9EURO</name>
<dbReference type="GO" id="GO:0005634">
    <property type="term" value="C:nucleus"/>
    <property type="evidence" value="ECO:0007669"/>
    <property type="project" value="TreeGrafter"/>
</dbReference>
<dbReference type="GO" id="GO:0006355">
    <property type="term" value="P:regulation of DNA-templated transcription"/>
    <property type="evidence" value="ECO:0007669"/>
    <property type="project" value="TreeGrafter"/>
</dbReference>
<dbReference type="InterPro" id="IPR019510">
    <property type="entry name" value="AKAP7-like_phosphoesterase"/>
</dbReference>
<dbReference type="HOGENOM" id="CLU_038379_1_0_1"/>
<feature type="compositionally biased region" description="Polar residues" evidence="1">
    <location>
        <begin position="64"/>
        <end position="88"/>
    </location>
</feature>
<dbReference type="AlphaFoldDB" id="A0A0D2BPL0"/>